<evidence type="ECO:0000313" key="2">
    <source>
        <dbReference type="Proteomes" id="UP000798662"/>
    </source>
</evidence>
<dbReference type="EMBL" id="CM020618">
    <property type="protein sequence ID" value="KAK1861697.1"/>
    <property type="molecule type" value="Genomic_DNA"/>
</dbReference>
<comment type="caution">
    <text evidence="1">The sequence shown here is derived from an EMBL/GenBank/DDBJ whole genome shotgun (WGS) entry which is preliminary data.</text>
</comment>
<sequence length="136" mass="15069">MVLSMSTMFQSVLLFVNAFAVLHEQRFLNKIGLSEEAVALDNGVKRQVVNLLKAVRLVMRSTFGCALVAVHARFPPNVVWAMLLFWGRFSRVGRAVCQRALSVGSPPYPVSSGLVSFLQNSVLTCLCRFWSFATSV</sequence>
<proteinExistence type="predicted"/>
<evidence type="ECO:0000313" key="1">
    <source>
        <dbReference type="EMBL" id="KAK1861697.1"/>
    </source>
</evidence>
<accession>A0ACC3BUY7</accession>
<dbReference type="Proteomes" id="UP000798662">
    <property type="component" value="Chromosome 1"/>
</dbReference>
<keyword evidence="2" id="KW-1185">Reference proteome</keyword>
<name>A0ACC3BUY7_PYRYE</name>
<organism evidence="1 2">
    <name type="scientific">Pyropia yezoensis</name>
    <name type="common">Susabi-nori</name>
    <name type="synonym">Porphyra yezoensis</name>
    <dbReference type="NCBI Taxonomy" id="2788"/>
    <lineage>
        <taxon>Eukaryota</taxon>
        <taxon>Rhodophyta</taxon>
        <taxon>Bangiophyceae</taxon>
        <taxon>Bangiales</taxon>
        <taxon>Bangiaceae</taxon>
        <taxon>Pyropia</taxon>
    </lineage>
</organism>
<gene>
    <name evidence="1" type="ORF">I4F81_004278</name>
</gene>
<reference evidence="1" key="1">
    <citation type="submission" date="2019-11" db="EMBL/GenBank/DDBJ databases">
        <title>Nori genome reveals adaptations in red seaweeds to the harsh intertidal environment.</title>
        <authorList>
            <person name="Wang D."/>
            <person name="Mao Y."/>
        </authorList>
    </citation>
    <scope>NUCLEOTIDE SEQUENCE</scope>
    <source>
        <tissue evidence="1">Gametophyte</tissue>
    </source>
</reference>
<protein>
    <submittedName>
        <fullName evidence="1">Uncharacterized protein</fullName>
    </submittedName>
</protein>